<reference evidence="1 2" key="1">
    <citation type="submission" date="2020-10" db="EMBL/GenBank/DDBJ databases">
        <authorList>
            <person name="Castelo-Branco R."/>
            <person name="Eusebio N."/>
            <person name="Adriana R."/>
            <person name="Vieira A."/>
            <person name="Brugerolle De Fraissinette N."/>
            <person name="Rezende De Castro R."/>
            <person name="Schneider M.P."/>
            <person name="Vasconcelos V."/>
            <person name="Leao P.N."/>
        </authorList>
    </citation>
    <scope>NUCLEOTIDE SEQUENCE [LARGE SCALE GENOMIC DNA]</scope>
    <source>
        <strain evidence="1 2">LEGE 06226</strain>
    </source>
</reference>
<dbReference type="RefSeq" id="WP_193868437.1">
    <property type="nucleotide sequence ID" value="NZ_JADEWU010000008.1"/>
</dbReference>
<evidence type="ECO:0000313" key="1">
    <source>
        <dbReference type="EMBL" id="MBE9142806.1"/>
    </source>
</evidence>
<protein>
    <recommendedName>
        <fullName evidence="3">HNH nuclease domain-containing protein</fullName>
    </recommendedName>
</protein>
<organism evidence="1 2">
    <name type="scientific">Planktothrix mougeotii LEGE 06226</name>
    <dbReference type="NCBI Taxonomy" id="1828728"/>
    <lineage>
        <taxon>Bacteria</taxon>
        <taxon>Bacillati</taxon>
        <taxon>Cyanobacteriota</taxon>
        <taxon>Cyanophyceae</taxon>
        <taxon>Oscillatoriophycideae</taxon>
        <taxon>Oscillatoriales</taxon>
        <taxon>Microcoleaceae</taxon>
        <taxon>Planktothrix</taxon>
    </lineage>
</organism>
<name>A0ABR9U8L9_9CYAN</name>
<proteinExistence type="predicted"/>
<comment type="caution">
    <text evidence="1">The sequence shown here is derived from an EMBL/GenBank/DDBJ whole genome shotgun (WGS) entry which is preliminary data.</text>
</comment>
<dbReference type="EMBL" id="JADEWU010000008">
    <property type="protein sequence ID" value="MBE9142806.1"/>
    <property type="molecule type" value="Genomic_DNA"/>
</dbReference>
<dbReference type="Proteomes" id="UP000640725">
    <property type="component" value="Unassembled WGS sequence"/>
</dbReference>
<sequence length="255" mass="28592">MNNKNLPTVRYHNLNEIADKNELEIALKVAEERLDKGHITSIVNAFFANTKIYVNGIPYIRASGLAPILRTGNSGAERPLVYQGIPGIIGGSAIIVIDGNDHISGPTLLALIATRKSFQSGKTKQYLAIAARIYEKIVENSQVRDMKDAFLQEIAQCRPYLKSERIDKYEICSCEFTGDIFTHSNQVEFAHIESVAFNPSKALDVDNGVIILKRIHNDLTRKQIHNLDGMYNYCLEKGYFTSWIGRAFQGRVLDS</sequence>
<evidence type="ECO:0000313" key="2">
    <source>
        <dbReference type="Proteomes" id="UP000640725"/>
    </source>
</evidence>
<accession>A0ABR9U8L9</accession>
<evidence type="ECO:0008006" key="3">
    <source>
        <dbReference type="Google" id="ProtNLM"/>
    </source>
</evidence>
<keyword evidence="2" id="KW-1185">Reference proteome</keyword>
<gene>
    <name evidence="1" type="ORF">IQ236_06160</name>
</gene>